<proteinExistence type="predicted"/>
<dbReference type="Proteomes" id="UP000196053">
    <property type="component" value="Chromosome I"/>
</dbReference>
<organism evidence="2 3">
    <name type="scientific">Herbinix luporum</name>
    <dbReference type="NCBI Taxonomy" id="1679721"/>
    <lineage>
        <taxon>Bacteria</taxon>
        <taxon>Bacillati</taxon>
        <taxon>Bacillota</taxon>
        <taxon>Clostridia</taxon>
        <taxon>Lachnospirales</taxon>
        <taxon>Lachnospiraceae</taxon>
        <taxon>Herbinix</taxon>
    </lineage>
</organism>
<evidence type="ECO:0000313" key="3">
    <source>
        <dbReference type="Proteomes" id="UP000196053"/>
    </source>
</evidence>
<dbReference type="AlphaFoldDB" id="A0A0K8J4C6"/>
<dbReference type="KEGG" id="hsd:SD1D_0648"/>
<name>A0A0K8J4C6_9FIRM</name>
<evidence type="ECO:0000259" key="1">
    <source>
        <dbReference type="Pfam" id="PF03703"/>
    </source>
</evidence>
<protein>
    <recommendedName>
        <fullName evidence="1">YdbS-like PH domain-containing protein</fullName>
    </recommendedName>
</protein>
<dbReference type="RefSeq" id="WP_058257592.1">
    <property type="nucleotide sequence ID" value="NZ_DUPS01000033.1"/>
</dbReference>
<feature type="domain" description="YdbS-like PH" evidence="1">
    <location>
        <begin position="19"/>
        <end position="92"/>
    </location>
</feature>
<gene>
    <name evidence="2" type="ORF">SD1D_0648</name>
</gene>
<keyword evidence="3" id="KW-1185">Reference proteome</keyword>
<reference evidence="3" key="1">
    <citation type="submission" date="2015-09" db="EMBL/GenBank/DDBJ databases">
        <authorList>
            <person name="Wibberg D."/>
        </authorList>
    </citation>
    <scope>NUCLEOTIDE SEQUENCE [LARGE SCALE GENOMIC DNA]</scope>
    <source>
        <strain evidence="3">SD1D</strain>
    </source>
</reference>
<accession>A0A0K8J4C6</accession>
<dbReference type="EMBL" id="LN879430">
    <property type="protein sequence ID" value="CUH92199.1"/>
    <property type="molecule type" value="Genomic_DNA"/>
</dbReference>
<sequence>MVYVERKRTKFLGLPLSYTKYTISEEKLTITSGFLSITEDDAFMYKIQDVRLTRSFMERIFKLGTITCYTGDTTHPKLVLEHIKRSQVIKDFIMRSSEEARRKRRALRAMEMKREVDELEKEETV</sequence>
<evidence type="ECO:0000313" key="2">
    <source>
        <dbReference type="EMBL" id="CUH92199.1"/>
    </source>
</evidence>
<dbReference type="OrthoDB" id="9790842at2"/>
<dbReference type="Pfam" id="PF03703">
    <property type="entry name" value="bPH_2"/>
    <property type="match status" value="1"/>
</dbReference>
<dbReference type="InterPro" id="IPR005182">
    <property type="entry name" value="YdbS-like_PH"/>
</dbReference>